<evidence type="ECO:0000313" key="2">
    <source>
        <dbReference type="EMBL" id="MDI4643671.1"/>
    </source>
</evidence>
<evidence type="ECO:0000256" key="1">
    <source>
        <dbReference type="SAM" id="SignalP"/>
    </source>
</evidence>
<feature type="chain" id="PRO_5046902384" description="DUF4878 domain-containing protein" evidence="1">
    <location>
        <begin position="27"/>
        <end position="146"/>
    </location>
</feature>
<comment type="caution">
    <text evidence="2">The sequence shown here is derived from an EMBL/GenBank/DDBJ whole genome shotgun (WGS) entry which is preliminary data.</text>
</comment>
<evidence type="ECO:0000313" key="3">
    <source>
        <dbReference type="Proteomes" id="UP001161691"/>
    </source>
</evidence>
<proteinExistence type="predicted"/>
<dbReference type="EMBL" id="JAGRPV010000001">
    <property type="protein sequence ID" value="MDI4643671.1"/>
    <property type="molecule type" value="Genomic_DNA"/>
</dbReference>
<dbReference type="SUPFAM" id="SSF54427">
    <property type="entry name" value="NTF2-like"/>
    <property type="match status" value="1"/>
</dbReference>
<gene>
    <name evidence="2" type="ORF">KB449_01815</name>
</gene>
<accession>A0ABT6TA15</accession>
<keyword evidence="1" id="KW-0732">Signal</keyword>
<keyword evidence="3" id="KW-1185">Reference proteome</keyword>
<name>A0ABT6TA15_9BACL</name>
<sequence length="146" mass="16367">MKIIHRLTLFAVLLLVALTGCGNSNKEDIKEQQQAIEHSKTIGQVFIDTSPFAGSEAEIIKLVNQAAEFQNKGDTASYFSLFHSQLDPNRKMPTHKISKLKLESVQVMDEQSAIATVFVTTESDGEYAKMYTFTQEDHAWKIADID</sequence>
<dbReference type="Proteomes" id="UP001161691">
    <property type="component" value="Unassembled WGS sequence"/>
</dbReference>
<protein>
    <recommendedName>
        <fullName evidence="4">DUF4878 domain-containing protein</fullName>
    </recommendedName>
</protein>
<dbReference type="InterPro" id="IPR032710">
    <property type="entry name" value="NTF2-like_dom_sf"/>
</dbReference>
<dbReference type="PROSITE" id="PS51257">
    <property type="entry name" value="PROKAR_LIPOPROTEIN"/>
    <property type="match status" value="1"/>
</dbReference>
<dbReference type="RefSeq" id="WP_282906723.1">
    <property type="nucleotide sequence ID" value="NZ_JAGRPV010000001.1"/>
</dbReference>
<reference evidence="2" key="1">
    <citation type="submission" date="2023-04" db="EMBL/GenBank/DDBJ databases">
        <title>Comparative genomic analysis of Cohnella hashimotonis sp. nov., isolated from the International Space Station.</title>
        <authorList>
            <person name="Venkateswaran K."/>
            <person name="Simpson A."/>
        </authorList>
    </citation>
    <scope>NUCLEOTIDE SEQUENCE</scope>
    <source>
        <strain evidence="2">F6_2S_P_1</strain>
    </source>
</reference>
<feature type="signal peptide" evidence="1">
    <location>
        <begin position="1"/>
        <end position="26"/>
    </location>
</feature>
<organism evidence="2 3">
    <name type="scientific">Cohnella hashimotonis</name>
    <dbReference type="NCBI Taxonomy" id="2826895"/>
    <lineage>
        <taxon>Bacteria</taxon>
        <taxon>Bacillati</taxon>
        <taxon>Bacillota</taxon>
        <taxon>Bacilli</taxon>
        <taxon>Bacillales</taxon>
        <taxon>Paenibacillaceae</taxon>
        <taxon>Cohnella</taxon>
    </lineage>
</organism>
<evidence type="ECO:0008006" key="4">
    <source>
        <dbReference type="Google" id="ProtNLM"/>
    </source>
</evidence>